<dbReference type="EMBL" id="BMOL01000003">
    <property type="protein sequence ID" value="GGL74634.1"/>
    <property type="molecule type" value="Genomic_DNA"/>
</dbReference>
<organism evidence="3 4">
    <name type="scientific">Deinococcus aerolatus</name>
    <dbReference type="NCBI Taxonomy" id="522487"/>
    <lineage>
        <taxon>Bacteria</taxon>
        <taxon>Thermotogati</taxon>
        <taxon>Deinococcota</taxon>
        <taxon>Deinococci</taxon>
        <taxon>Deinococcales</taxon>
        <taxon>Deinococcaceae</taxon>
        <taxon>Deinococcus</taxon>
    </lineage>
</organism>
<feature type="region of interest" description="Disordered" evidence="1">
    <location>
        <begin position="1"/>
        <end position="43"/>
    </location>
</feature>
<sequence>MSSTHICTACTRPESALHTPRPHWAQDGKKRPPRRTRRQETPMKKTLLSAALGLTLSLAPATLTTAFAVAGPAAVRVTASDGSGDLSYPSLFTESAWMSLQVPVSVLGGSIPGDLSVDAGTLAAGTTITLTGVTQVGDMALLHVTVSRADTGVAVNETATLNVRAGGQTLATLSIPVIGASTSDLAD</sequence>
<evidence type="ECO:0000256" key="1">
    <source>
        <dbReference type="SAM" id="MobiDB-lite"/>
    </source>
</evidence>
<gene>
    <name evidence="3" type="ORF">GCM10010840_10950</name>
</gene>
<protein>
    <submittedName>
        <fullName evidence="3">Uncharacterized protein</fullName>
    </submittedName>
</protein>
<reference evidence="4" key="1">
    <citation type="journal article" date="2019" name="Int. J. Syst. Evol. Microbiol.">
        <title>The Global Catalogue of Microorganisms (GCM) 10K type strain sequencing project: providing services to taxonomists for standard genome sequencing and annotation.</title>
        <authorList>
            <consortium name="The Broad Institute Genomics Platform"/>
            <consortium name="The Broad Institute Genome Sequencing Center for Infectious Disease"/>
            <person name="Wu L."/>
            <person name="Ma J."/>
        </authorList>
    </citation>
    <scope>NUCLEOTIDE SEQUENCE [LARGE SCALE GENOMIC DNA]</scope>
    <source>
        <strain evidence="4">JCM 15442</strain>
    </source>
</reference>
<feature type="transmembrane region" description="Helical" evidence="2">
    <location>
        <begin position="47"/>
        <end position="70"/>
    </location>
</feature>
<evidence type="ECO:0000256" key="2">
    <source>
        <dbReference type="SAM" id="Phobius"/>
    </source>
</evidence>
<keyword evidence="2" id="KW-0472">Membrane</keyword>
<proteinExistence type="predicted"/>
<name>A0ABQ2G560_9DEIO</name>
<evidence type="ECO:0000313" key="4">
    <source>
        <dbReference type="Proteomes" id="UP000639973"/>
    </source>
</evidence>
<accession>A0ABQ2G560</accession>
<keyword evidence="4" id="KW-1185">Reference proteome</keyword>
<comment type="caution">
    <text evidence="3">The sequence shown here is derived from an EMBL/GenBank/DDBJ whole genome shotgun (WGS) entry which is preliminary data.</text>
</comment>
<dbReference type="Proteomes" id="UP000639973">
    <property type="component" value="Unassembled WGS sequence"/>
</dbReference>
<keyword evidence="2" id="KW-0812">Transmembrane</keyword>
<evidence type="ECO:0000313" key="3">
    <source>
        <dbReference type="EMBL" id="GGL74634.1"/>
    </source>
</evidence>
<keyword evidence="2" id="KW-1133">Transmembrane helix</keyword>